<name>A0ABV2AKW0_9EUKA</name>
<dbReference type="SMART" id="SM00651">
    <property type="entry name" value="Sm"/>
    <property type="match status" value="1"/>
</dbReference>
<accession>A0ABV2AKW0</accession>
<dbReference type="InterPro" id="IPR027141">
    <property type="entry name" value="LSm4/Sm_D1/D3"/>
</dbReference>
<keyword evidence="3 5" id="KW-0539">Nucleus</keyword>
<dbReference type="SUPFAM" id="SSF50182">
    <property type="entry name" value="Sm-like ribonucleoproteins"/>
    <property type="match status" value="1"/>
</dbReference>
<comment type="similarity">
    <text evidence="2 5">Belongs to the snRNP core protein family.</text>
</comment>
<protein>
    <recommendedName>
        <fullName evidence="5">Small nuclear ribonucleoprotein Sm D1</fullName>
    </recommendedName>
    <alternativeName>
        <fullName evidence="5">snRNP core protein D1</fullName>
    </alternativeName>
</protein>
<evidence type="ECO:0000256" key="6">
    <source>
        <dbReference type="SAM" id="MobiDB-lite"/>
    </source>
</evidence>
<evidence type="ECO:0000313" key="9">
    <source>
        <dbReference type="Proteomes" id="UP001439008"/>
    </source>
</evidence>
<evidence type="ECO:0000313" key="8">
    <source>
        <dbReference type="EMBL" id="MES1920033.1"/>
    </source>
</evidence>
<dbReference type="Proteomes" id="UP001439008">
    <property type="component" value="Unassembled WGS sequence"/>
</dbReference>
<evidence type="ECO:0000256" key="5">
    <source>
        <dbReference type="RuleBase" id="RU365054"/>
    </source>
</evidence>
<evidence type="ECO:0000256" key="3">
    <source>
        <dbReference type="ARBA" id="ARBA00023242"/>
    </source>
</evidence>
<dbReference type="EMBL" id="JBDODL010000484">
    <property type="protein sequence ID" value="MES1920033.1"/>
    <property type="molecule type" value="Genomic_DNA"/>
</dbReference>
<dbReference type="CDD" id="cd01724">
    <property type="entry name" value="Sm_D1"/>
    <property type="match status" value="1"/>
</dbReference>
<feature type="compositionally biased region" description="Basic residues" evidence="6">
    <location>
        <begin position="95"/>
        <end position="113"/>
    </location>
</feature>
<dbReference type="PANTHER" id="PTHR23338">
    <property type="entry name" value="SMALL NUCLEAR RIBONUCLEOPROTEIN SM"/>
    <property type="match status" value="1"/>
</dbReference>
<evidence type="ECO:0000256" key="2">
    <source>
        <dbReference type="ARBA" id="ARBA00008146"/>
    </source>
</evidence>
<reference evidence="8 9" key="1">
    <citation type="journal article" date="2024" name="BMC Biol.">
        <title>Comparative genomics of Ascetosporea gives new insight into the evolutionary basis for animal parasitism in Rhizaria.</title>
        <authorList>
            <person name="Hiltunen Thoren M."/>
            <person name="Onut-Brannstrom I."/>
            <person name="Alfjorden A."/>
            <person name="Peckova H."/>
            <person name="Swords F."/>
            <person name="Hooper C."/>
            <person name="Holzer A.S."/>
            <person name="Bass D."/>
            <person name="Burki F."/>
        </authorList>
    </citation>
    <scope>NUCLEOTIDE SEQUENCE [LARGE SCALE GENOMIC DNA]</scope>
    <source>
        <strain evidence="8">20-A016</strain>
    </source>
</reference>
<comment type="subcellular location">
    <subcellularLocation>
        <location evidence="1 5">Nucleus</location>
    </subcellularLocation>
</comment>
<keyword evidence="5" id="KW-0507">mRNA processing</keyword>
<dbReference type="InterPro" id="IPR001163">
    <property type="entry name" value="Sm_dom_euk/arc"/>
</dbReference>
<dbReference type="InterPro" id="IPR034102">
    <property type="entry name" value="Sm_D1"/>
</dbReference>
<dbReference type="Gene3D" id="2.30.30.100">
    <property type="match status" value="1"/>
</dbReference>
<gene>
    <name evidence="8" type="primary">SMD1A</name>
    <name evidence="8" type="ORF">MHBO_001761</name>
</gene>
<sequence>MKLVRFLMKLSNEKVTVELKNGEVCVGTIAGVDISMNMHLKNVQVSKGDGPKKDMKQLTIRGNNIRYVIMPDALNLDALLVDDTPKQNPSGTGKRFGKGVRGRGRRRGMNRRL</sequence>
<dbReference type="InterPro" id="IPR047575">
    <property type="entry name" value="Sm"/>
</dbReference>
<dbReference type="InterPro" id="IPR010920">
    <property type="entry name" value="LSM_dom_sf"/>
</dbReference>
<evidence type="ECO:0000256" key="4">
    <source>
        <dbReference type="ARBA" id="ARBA00023274"/>
    </source>
</evidence>
<organism evidence="8 9">
    <name type="scientific">Bonamia ostreae</name>
    <dbReference type="NCBI Taxonomy" id="126728"/>
    <lineage>
        <taxon>Eukaryota</taxon>
        <taxon>Sar</taxon>
        <taxon>Rhizaria</taxon>
        <taxon>Endomyxa</taxon>
        <taxon>Ascetosporea</taxon>
        <taxon>Haplosporida</taxon>
        <taxon>Bonamia</taxon>
    </lineage>
</organism>
<proteinExistence type="inferred from homology"/>
<keyword evidence="4 5" id="KW-0687">Ribonucleoprotein</keyword>
<comment type="function">
    <text evidence="5">Essential for pre-mRNA splicing. Implicated in the formation of stable, biologically active snRNP structures.</text>
</comment>
<feature type="domain" description="Sm" evidence="7">
    <location>
        <begin position="2"/>
        <end position="74"/>
    </location>
</feature>
<dbReference type="Pfam" id="PF01423">
    <property type="entry name" value="LSM"/>
    <property type="match status" value="1"/>
</dbReference>
<dbReference type="GO" id="GO:1990904">
    <property type="term" value="C:ribonucleoprotein complex"/>
    <property type="evidence" value="ECO:0007669"/>
    <property type="project" value="UniProtKB-KW"/>
</dbReference>
<dbReference type="PROSITE" id="PS52002">
    <property type="entry name" value="SM"/>
    <property type="match status" value="1"/>
</dbReference>
<evidence type="ECO:0000256" key="1">
    <source>
        <dbReference type="ARBA" id="ARBA00004123"/>
    </source>
</evidence>
<feature type="region of interest" description="Disordered" evidence="6">
    <location>
        <begin position="83"/>
        <end position="113"/>
    </location>
</feature>
<evidence type="ECO:0000259" key="7">
    <source>
        <dbReference type="PROSITE" id="PS52002"/>
    </source>
</evidence>
<comment type="caution">
    <text evidence="8">The sequence shown here is derived from an EMBL/GenBank/DDBJ whole genome shotgun (WGS) entry which is preliminary data.</text>
</comment>
<keyword evidence="5" id="KW-0508">mRNA splicing</keyword>
<keyword evidence="9" id="KW-1185">Reference proteome</keyword>